<sequence length="275" mass="31795">MITIGKEREVFFYLVQIGCGGNGSYILQQCAQMMNIFNCDGRYIVADPDIVEHKNLNNQLFIPKDVGRTKASILAKRYSSHYNLPIASYDQKYIEDERALHSLFQHTDYTNCYRWNKKFLPILIGAVDNNYTRKIMHEYFLKQESLLYIDVGVESAWVPQDGRKEPEWSEKEIEKHRNTGWGGQVVIGLKEKGEILLDPVANRFPDILEDQDEIAPSEIACSNIVVNEPQRLFTNRCAAMVVAGYLNELFSEKTISNHVTFFHAKKQYMRAEKIN</sequence>
<evidence type="ECO:0000313" key="3">
    <source>
        <dbReference type="Proteomes" id="UP000319432"/>
    </source>
</evidence>
<dbReference type="InterPro" id="IPR000594">
    <property type="entry name" value="ThiF_NAD_FAD-bd"/>
</dbReference>
<dbReference type="SUPFAM" id="SSF69572">
    <property type="entry name" value="Activating enzymes of the ubiquitin-like proteins"/>
    <property type="match status" value="1"/>
</dbReference>
<keyword evidence="3" id="KW-1185">Reference proteome</keyword>
<accession>A0A518V1U5</accession>
<evidence type="ECO:0000259" key="1">
    <source>
        <dbReference type="Pfam" id="PF00899"/>
    </source>
</evidence>
<organism evidence="2 3">
    <name type="scientific">Brevibacillus laterosporus</name>
    <name type="common">Bacillus laterosporus</name>
    <dbReference type="NCBI Taxonomy" id="1465"/>
    <lineage>
        <taxon>Bacteria</taxon>
        <taxon>Bacillati</taxon>
        <taxon>Bacillota</taxon>
        <taxon>Bacilli</taxon>
        <taxon>Bacillales</taxon>
        <taxon>Paenibacillaceae</taxon>
        <taxon>Brevibacillus</taxon>
    </lineage>
</organism>
<dbReference type="OrthoDB" id="1842861at2"/>
<dbReference type="GO" id="GO:0008641">
    <property type="term" value="F:ubiquitin-like modifier activating enzyme activity"/>
    <property type="evidence" value="ECO:0007669"/>
    <property type="project" value="InterPro"/>
</dbReference>
<keyword evidence="2" id="KW-0614">Plasmid</keyword>
<dbReference type="InterPro" id="IPR035985">
    <property type="entry name" value="Ubiquitin-activating_enz"/>
</dbReference>
<dbReference type="AlphaFoldDB" id="A0A518V1U5"/>
<reference evidence="2 3" key="1">
    <citation type="submission" date="2018-11" db="EMBL/GenBank/DDBJ databases">
        <title>Phylogenetic determinants of toxin gene distribution in genomes of Brevibacillus laterosporus.</title>
        <authorList>
            <person name="Glare T.R."/>
            <person name="Durrant A."/>
            <person name="Berry C."/>
            <person name="Palma L."/>
            <person name="Ormskirk M."/>
            <person name="Cox M.O."/>
        </authorList>
    </citation>
    <scope>NUCLEOTIDE SEQUENCE [LARGE SCALE GENOMIC DNA]</scope>
    <source>
        <strain evidence="2 3">1821L</strain>
        <plasmid evidence="2 3">p1821L01</plasmid>
    </source>
</reference>
<dbReference type="Proteomes" id="UP000319432">
    <property type="component" value="Plasmid p1821L01"/>
</dbReference>
<proteinExistence type="predicted"/>
<gene>
    <name evidence="2" type="ORF">EEL30_00315</name>
</gene>
<dbReference type="Gene3D" id="3.40.50.720">
    <property type="entry name" value="NAD(P)-binding Rossmann-like Domain"/>
    <property type="match status" value="1"/>
</dbReference>
<geneLocation type="plasmid" evidence="2 3">
    <name>p1821L01</name>
</geneLocation>
<name>A0A518V1U5_BRELA</name>
<evidence type="ECO:0000313" key="2">
    <source>
        <dbReference type="EMBL" id="QDX90961.1"/>
    </source>
</evidence>
<protein>
    <submittedName>
        <fullName evidence="2">Thiamine biosynthesis protein ThiF</fullName>
    </submittedName>
</protein>
<dbReference type="EMBL" id="CP033461">
    <property type="protein sequence ID" value="QDX90961.1"/>
    <property type="molecule type" value="Genomic_DNA"/>
</dbReference>
<dbReference type="Pfam" id="PF00899">
    <property type="entry name" value="ThiF"/>
    <property type="match status" value="1"/>
</dbReference>
<feature type="domain" description="THIF-type NAD/FAD binding fold" evidence="1">
    <location>
        <begin position="17"/>
        <end position="140"/>
    </location>
</feature>